<name>A0ABP1RAH2_9HEXA</name>
<protein>
    <recommendedName>
        <fullName evidence="3">DUF243 domain-containing protein</fullName>
    </recommendedName>
</protein>
<feature type="compositionally biased region" description="Polar residues" evidence="1">
    <location>
        <begin position="187"/>
        <end position="203"/>
    </location>
</feature>
<feature type="chain" id="PRO_5046649724" description="DUF243 domain-containing protein" evidence="2">
    <location>
        <begin position="19"/>
        <end position="605"/>
    </location>
</feature>
<organism evidence="4 5">
    <name type="scientific">Orchesella dallaii</name>
    <dbReference type="NCBI Taxonomy" id="48710"/>
    <lineage>
        <taxon>Eukaryota</taxon>
        <taxon>Metazoa</taxon>
        <taxon>Ecdysozoa</taxon>
        <taxon>Arthropoda</taxon>
        <taxon>Hexapoda</taxon>
        <taxon>Collembola</taxon>
        <taxon>Entomobryomorpha</taxon>
        <taxon>Entomobryoidea</taxon>
        <taxon>Orchesellidae</taxon>
        <taxon>Orchesellinae</taxon>
        <taxon>Orchesella</taxon>
    </lineage>
</organism>
<feature type="compositionally biased region" description="Polar residues" evidence="1">
    <location>
        <begin position="210"/>
        <end position="221"/>
    </location>
</feature>
<feature type="compositionally biased region" description="Low complexity" evidence="1">
    <location>
        <begin position="357"/>
        <end position="398"/>
    </location>
</feature>
<evidence type="ECO:0000259" key="3">
    <source>
        <dbReference type="Pfam" id="PF03103"/>
    </source>
</evidence>
<dbReference type="Proteomes" id="UP001642540">
    <property type="component" value="Unassembled WGS sequence"/>
</dbReference>
<evidence type="ECO:0000256" key="1">
    <source>
        <dbReference type="SAM" id="MobiDB-lite"/>
    </source>
</evidence>
<feature type="compositionally biased region" description="Pro residues" evidence="1">
    <location>
        <begin position="222"/>
        <end position="241"/>
    </location>
</feature>
<comment type="caution">
    <text evidence="4">The sequence shown here is derived from an EMBL/GenBank/DDBJ whole genome shotgun (WGS) entry which is preliminary data.</text>
</comment>
<evidence type="ECO:0000256" key="2">
    <source>
        <dbReference type="SAM" id="SignalP"/>
    </source>
</evidence>
<feature type="compositionally biased region" description="Pro residues" evidence="1">
    <location>
        <begin position="309"/>
        <end position="340"/>
    </location>
</feature>
<evidence type="ECO:0000313" key="5">
    <source>
        <dbReference type="Proteomes" id="UP001642540"/>
    </source>
</evidence>
<accession>A0ABP1RAH2</accession>
<dbReference type="InterPro" id="IPR004145">
    <property type="entry name" value="DUF243"/>
</dbReference>
<gene>
    <name evidence="4" type="ORF">ODALV1_LOCUS20551</name>
</gene>
<reference evidence="4 5" key="1">
    <citation type="submission" date="2024-08" db="EMBL/GenBank/DDBJ databases">
        <authorList>
            <person name="Cucini C."/>
            <person name="Frati F."/>
        </authorList>
    </citation>
    <scope>NUCLEOTIDE SEQUENCE [LARGE SCALE GENOMIC DNA]</scope>
</reference>
<feature type="region of interest" description="Disordered" evidence="1">
    <location>
        <begin position="143"/>
        <end position="433"/>
    </location>
</feature>
<evidence type="ECO:0000313" key="4">
    <source>
        <dbReference type="EMBL" id="CAL8124292.1"/>
    </source>
</evidence>
<feature type="compositionally biased region" description="Pro residues" evidence="1">
    <location>
        <begin position="249"/>
        <end position="295"/>
    </location>
</feature>
<feature type="region of interest" description="Disordered" evidence="1">
    <location>
        <begin position="526"/>
        <end position="557"/>
    </location>
</feature>
<dbReference type="Pfam" id="PF03103">
    <property type="entry name" value="DUF243"/>
    <property type="match status" value="1"/>
</dbReference>
<dbReference type="EMBL" id="CAXLJM020000068">
    <property type="protein sequence ID" value="CAL8124292.1"/>
    <property type="molecule type" value="Genomic_DNA"/>
</dbReference>
<sequence>MRHSVFLAIVCVISSVNSGVISDLPEDQVDQVLALYHQSCGGFGGGYGNSLNGYGGSSNGGYGAPSPNEKVSIVCKEPREYPSVEDKKVIRIPPQYNTAKKQVIFVEVPATHFKHEITLVQEPGVDKKTKIYVLPQKADHTIQVNDQRGYSPGSKPQVFFLKGNAGAQGTGYGPPGNQPGGSYGAPVSQQPPSNYGPPSNQPGDSYGAPVSQQPPSNYGPPSNTPPISYGPPSNPPPPQQPPSNYGAPQNPPPSNYGPPSNPPPSNYGPPQNPPPSNYGPPSNPPPPQQPPPSNYGPPSQQEPISYGPPSNPPPPQEPPPSNYGAPQNPPQPNYGQPPPTNYRIPAGYEVKQTYEVSSNGLTSPSTSYSSSSSDYSSDYSSGSSLSSITSLLSSPSNNGAQPLNTIPSPFKSSFASSLSSSYSSPLASSSDSTISSLLKKLSERLKSYPRRHANYFQESSTTLRPFSRFMFPSESQVFPVYKPIQLGSRIVSRPLPREPKFSSKFTYPGKSVIKANELHLNRSVENTREPSGHVSFVPLEDTTEPVSTTPAYDEDATLSSHAVLDSAVKNTDDEEESPIFDVLPATYVGYSYVLDKSTTPNTNEA</sequence>
<feature type="compositionally biased region" description="Low complexity" evidence="1">
    <location>
        <begin position="296"/>
        <end position="308"/>
    </location>
</feature>
<feature type="compositionally biased region" description="Low complexity" evidence="1">
    <location>
        <begin position="407"/>
        <end position="433"/>
    </location>
</feature>
<keyword evidence="2" id="KW-0732">Signal</keyword>
<proteinExistence type="predicted"/>
<feature type="compositionally biased region" description="Gly residues" evidence="1">
    <location>
        <begin position="166"/>
        <end position="183"/>
    </location>
</feature>
<keyword evidence="5" id="KW-1185">Reference proteome</keyword>
<feature type="domain" description="DUF243" evidence="3">
    <location>
        <begin position="83"/>
        <end position="162"/>
    </location>
</feature>
<feature type="signal peptide" evidence="2">
    <location>
        <begin position="1"/>
        <end position="18"/>
    </location>
</feature>